<organism evidence="2 3">
    <name type="scientific">Tenggerimyces flavus</name>
    <dbReference type="NCBI Taxonomy" id="1708749"/>
    <lineage>
        <taxon>Bacteria</taxon>
        <taxon>Bacillati</taxon>
        <taxon>Actinomycetota</taxon>
        <taxon>Actinomycetes</taxon>
        <taxon>Propionibacteriales</taxon>
        <taxon>Nocardioidaceae</taxon>
        <taxon>Tenggerimyces</taxon>
    </lineage>
</organism>
<feature type="transmembrane region" description="Helical" evidence="1">
    <location>
        <begin position="5"/>
        <end position="23"/>
    </location>
</feature>
<keyword evidence="3" id="KW-1185">Reference proteome</keyword>
<evidence type="ECO:0000313" key="3">
    <source>
        <dbReference type="Proteomes" id="UP001595699"/>
    </source>
</evidence>
<comment type="caution">
    <text evidence="2">The sequence shown here is derived from an EMBL/GenBank/DDBJ whole genome shotgun (WGS) entry which is preliminary data.</text>
</comment>
<protein>
    <submittedName>
        <fullName evidence="2">Uncharacterized protein</fullName>
    </submittedName>
</protein>
<keyword evidence="1" id="KW-0812">Transmembrane</keyword>
<keyword evidence="1" id="KW-0472">Membrane</keyword>
<dbReference type="Proteomes" id="UP001595699">
    <property type="component" value="Unassembled WGS sequence"/>
</dbReference>
<evidence type="ECO:0000256" key="1">
    <source>
        <dbReference type="SAM" id="Phobius"/>
    </source>
</evidence>
<name>A0ABV7YC52_9ACTN</name>
<evidence type="ECO:0000313" key="2">
    <source>
        <dbReference type="EMBL" id="MFC3762677.1"/>
    </source>
</evidence>
<sequence>MLLKILLIIAAIWLVFAVLGFLIKGALVLGVIALILFGATSAWAWVKRNA</sequence>
<dbReference type="EMBL" id="JBHRZH010000015">
    <property type="protein sequence ID" value="MFC3762677.1"/>
    <property type="molecule type" value="Genomic_DNA"/>
</dbReference>
<feature type="transmembrane region" description="Helical" evidence="1">
    <location>
        <begin position="29"/>
        <end position="46"/>
    </location>
</feature>
<gene>
    <name evidence="2" type="ORF">ACFOUW_17675</name>
</gene>
<proteinExistence type="predicted"/>
<reference evidence="3" key="1">
    <citation type="journal article" date="2019" name="Int. J. Syst. Evol. Microbiol.">
        <title>The Global Catalogue of Microorganisms (GCM) 10K type strain sequencing project: providing services to taxonomists for standard genome sequencing and annotation.</title>
        <authorList>
            <consortium name="The Broad Institute Genomics Platform"/>
            <consortium name="The Broad Institute Genome Sequencing Center for Infectious Disease"/>
            <person name="Wu L."/>
            <person name="Ma J."/>
        </authorList>
    </citation>
    <scope>NUCLEOTIDE SEQUENCE [LARGE SCALE GENOMIC DNA]</scope>
    <source>
        <strain evidence="3">CGMCC 4.7241</strain>
    </source>
</reference>
<keyword evidence="1" id="KW-1133">Transmembrane helix</keyword>
<accession>A0ABV7YC52</accession>
<dbReference type="RefSeq" id="WP_205123376.1">
    <property type="nucleotide sequence ID" value="NZ_JAFBCM010000001.1"/>
</dbReference>